<evidence type="ECO:0000313" key="2">
    <source>
        <dbReference type="Proteomes" id="UP000828390"/>
    </source>
</evidence>
<dbReference type="Proteomes" id="UP000828390">
    <property type="component" value="Unassembled WGS sequence"/>
</dbReference>
<organism evidence="1 2">
    <name type="scientific">Dreissena polymorpha</name>
    <name type="common">Zebra mussel</name>
    <name type="synonym">Mytilus polymorpha</name>
    <dbReference type="NCBI Taxonomy" id="45954"/>
    <lineage>
        <taxon>Eukaryota</taxon>
        <taxon>Metazoa</taxon>
        <taxon>Spiralia</taxon>
        <taxon>Lophotrochozoa</taxon>
        <taxon>Mollusca</taxon>
        <taxon>Bivalvia</taxon>
        <taxon>Autobranchia</taxon>
        <taxon>Heteroconchia</taxon>
        <taxon>Euheterodonta</taxon>
        <taxon>Imparidentia</taxon>
        <taxon>Neoheterodontei</taxon>
        <taxon>Myida</taxon>
        <taxon>Dreissenoidea</taxon>
        <taxon>Dreissenidae</taxon>
        <taxon>Dreissena</taxon>
    </lineage>
</organism>
<dbReference type="AlphaFoldDB" id="A0A9D4R8N4"/>
<reference evidence="1" key="2">
    <citation type="submission" date="2020-11" db="EMBL/GenBank/DDBJ databases">
        <authorList>
            <person name="McCartney M.A."/>
            <person name="Auch B."/>
            <person name="Kono T."/>
            <person name="Mallez S."/>
            <person name="Becker A."/>
            <person name="Gohl D.M."/>
            <person name="Silverstein K.A.T."/>
            <person name="Koren S."/>
            <person name="Bechman K.B."/>
            <person name="Herman A."/>
            <person name="Abrahante J.E."/>
            <person name="Garbe J."/>
        </authorList>
    </citation>
    <scope>NUCLEOTIDE SEQUENCE</scope>
    <source>
        <strain evidence="1">Duluth1</strain>
        <tissue evidence="1">Whole animal</tissue>
    </source>
</reference>
<comment type="caution">
    <text evidence="1">The sequence shown here is derived from an EMBL/GenBank/DDBJ whole genome shotgun (WGS) entry which is preliminary data.</text>
</comment>
<sequence length="64" mass="7273">MDAMQYATSVTPTQLLIRESGQVLPCSRMRPRNLAQFYSGQCSFWTVCAFTQAGLELLRLHMAF</sequence>
<gene>
    <name evidence="1" type="ORF">DPMN_101885</name>
</gene>
<dbReference type="EMBL" id="JAIWYP010000003">
    <property type="protein sequence ID" value="KAH3859169.1"/>
    <property type="molecule type" value="Genomic_DNA"/>
</dbReference>
<keyword evidence="2" id="KW-1185">Reference proteome</keyword>
<reference evidence="1" key="1">
    <citation type="journal article" date="2019" name="bioRxiv">
        <title>The Genome of the Zebra Mussel, Dreissena polymorpha: A Resource for Invasive Species Research.</title>
        <authorList>
            <person name="McCartney M.A."/>
            <person name="Auch B."/>
            <person name="Kono T."/>
            <person name="Mallez S."/>
            <person name="Zhang Y."/>
            <person name="Obille A."/>
            <person name="Becker A."/>
            <person name="Abrahante J.E."/>
            <person name="Garbe J."/>
            <person name="Badalamenti J.P."/>
            <person name="Herman A."/>
            <person name="Mangelson H."/>
            <person name="Liachko I."/>
            <person name="Sullivan S."/>
            <person name="Sone E.D."/>
            <person name="Koren S."/>
            <person name="Silverstein K.A.T."/>
            <person name="Beckman K.B."/>
            <person name="Gohl D.M."/>
        </authorList>
    </citation>
    <scope>NUCLEOTIDE SEQUENCE</scope>
    <source>
        <strain evidence="1">Duluth1</strain>
        <tissue evidence="1">Whole animal</tissue>
    </source>
</reference>
<evidence type="ECO:0000313" key="1">
    <source>
        <dbReference type="EMBL" id="KAH3859169.1"/>
    </source>
</evidence>
<proteinExistence type="predicted"/>
<protein>
    <submittedName>
        <fullName evidence="1">Uncharacterized protein</fullName>
    </submittedName>
</protein>
<accession>A0A9D4R8N4</accession>
<name>A0A9D4R8N4_DREPO</name>